<sequence>MRLMALLQAAYALRRSAALRTRRVGIRAATTTLRATPDEWALPPGWAATLKEECASDRHRQLRAFVEAERAKHEVYPPPGDTLAALRAVDLGDVEVVVVGQDPYHGPGQAHGLCFSVADLSRCVFPPSLRNVLREASRTTEQWPEHPDPAKRGDLSRWASSQGVLLLNSVLTVRRGAANSHANQGWEEFTDAVVKAVAERERGVVFALWGNSAKRKVSNNLGGQHRVVATSHPSPLSAAKGRDAFMGSDCFSRINTHLTELGRRPVDWRLYVEGEEEADAAALLADVFGGDAAEDADEAAAAPACGWPRFEASLQALRDAAGEDAPAPARDEAERFAALVRILVAPRTPSAIVDAAVEALGPTTAAEFASRAEDDVEATLRECQVAFPLQKAKYLVGAAEGCAGDFGGDVPRRPRDMRKLPGVGEKGAAQLCVSAWDCDDAGIVVGTSTHRACNALGWVETSTPTETKKALEAWLPRDLWRQLPVLVGAHVAAPAPAVSDPLLGRGVAVFLPPGHRDRDAVVAACAALGGGGGAREYRIHRSKFDADAPDELIASARVDSYGAVEAVVEDLRARRISCYARRVVDDDVVV</sequence>
<keyword evidence="2 5" id="KW-0227">DNA damage</keyword>
<comment type="caution">
    <text evidence="9">The sequence shown here is derived from an EMBL/GenBank/DDBJ whole genome shotgun (WGS) entry which is preliminary data.</text>
</comment>
<evidence type="ECO:0000256" key="1">
    <source>
        <dbReference type="ARBA" id="ARBA00008184"/>
    </source>
</evidence>
<dbReference type="InterPro" id="IPR005122">
    <property type="entry name" value="Uracil-DNA_glycosylase-like"/>
</dbReference>
<dbReference type="OrthoDB" id="10031947at2759"/>
<dbReference type="GO" id="GO:0005634">
    <property type="term" value="C:nucleus"/>
    <property type="evidence" value="ECO:0007669"/>
    <property type="project" value="UniProtKB-SubCell"/>
</dbReference>
<name>A0A8J2SRV3_9STRA</name>
<dbReference type="GO" id="GO:0004844">
    <property type="term" value="F:uracil DNA N-glycosylase activity"/>
    <property type="evidence" value="ECO:0007669"/>
    <property type="project" value="UniProtKB-UniRule"/>
</dbReference>
<dbReference type="SUPFAM" id="SSF52141">
    <property type="entry name" value="Uracil-DNA glycosylase-like"/>
    <property type="match status" value="1"/>
</dbReference>
<dbReference type="Pfam" id="PF03167">
    <property type="entry name" value="UDG"/>
    <property type="match status" value="1"/>
</dbReference>
<dbReference type="SMART" id="SM00986">
    <property type="entry name" value="UDG"/>
    <property type="match status" value="1"/>
</dbReference>
<comment type="catalytic activity">
    <reaction evidence="5">
        <text>Hydrolyzes single-stranded DNA or mismatched double-stranded DNA and polynucleotides, releasing free uracil.</text>
        <dbReference type="EC" id="3.2.2.27"/>
    </reaction>
</comment>
<evidence type="ECO:0000256" key="4">
    <source>
        <dbReference type="ARBA" id="ARBA00023204"/>
    </source>
</evidence>
<dbReference type="NCBIfam" id="TIGR00628">
    <property type="entry name" value="ung"/>
    <property type="match status" value="1"/>
</dbReference>
<feature type="domain" description="HhH-GPD" evidence="7">
    <location>
        <begin position="344"/>
        <end position="493"/>
    </location>
</feature>
<dbReference type="InterPro" id="IPR003265">
    <property type="entry name" value="HhH-GPD_domain"/>
</dbReference>
<dbReference type="GO" id="GO:0097510">
    <property type="term" value="P:base-excision repair, AP site formation via deaminated base removal"/>
    <property type="evidence" value="ECO:0007669"/>
    <property type="project" value="TreeGrafter"/>
</dbReference>
<keyword evidence="10" id="KW-1185">Reference proteome</keyword>
<evidence type="ECO:0000313" key="10">
    <source>
        <dbReference type="Proteomes" id="UP000789595"/>
    </source>
</evidence>
<comment type="similarity">
    <text evidence="1 5">Belongs to the uracil-DNA glycosylase (UDG) superfamily. UNG family.</text>
</comment>
<dbReference type="EC" id="3.2.2.27" evidence="5"/>
<dbReference type="GO" id="GO:0005739">
    <property type="term" value="C:mitochondrion"/>
    <property type="evidence" value="ECO:0007669"/>
    <property type="project" value="UniProtKB-SubCell"/>
</dbReference>
<dbReference type="EMBL" id="CAKKNE010000005">
    <property type="protein sequence ID" value="CAH0375740.1"/>
    <property type="molecule type" value="Genomic_DNA"/>
</dbReference>
<evidence type="ECO:0000256" key="6">
    <source>
        <dbReference type="SAM" id="MobiDB-lite"/>
    </source>
</evidence>
<dbReference type="NCBIfam" id="NF003588">
    <property type="entry name" value="PRK05254.1-1"/>
    <property type="match status" value="1"/>
</dbReference>
<dbReference type="Gene3D" id="3.40.470.10">
    <property type="entry name" value="Uracil-DNA glycosylase-like domain"/>
    <property type="match status" value="1"/>
</dbReference>
<reference evidence="9" key="1">
    <citation type="submission" date="2021-11" db="EMBL/GenBank/DDBJ databases">
        <authorList>
            <consortium name="Genoscope - CEA"/>
            <person name="William W."/>
        </authorList>
    </citation>
    <scope>NUCLEOTIDE SEQUENCE</scope>
</reference>
<dbReference type="PANTHER" id="PTHR11264">
    <property type="entry name" value="URACIL-DNA GLYCOSYLASE"/>
    <property type="match status" value="1"/>
</dbReference>
<evidence type="ECO:0000256" key="2">
    <source>
        <dbReference type="ARBA" id="ARBA00022763"/>
    </source>
</evidence>
<evidence type="ECO:0000256" key="5">
    <source>
        <dbReference type="HAMAP-Rule" id="MF_03166"/>
    </source>
</evidence>
<feature type="domain" description="Uracil-DNA glycosylase-like" evidence="8">
    <location>
        <begin position="87"/>
        <end position="258"/>
    </location>
</feature>
<evidence type="ECO:0000259" key="7">
    <source>
        <dbReference type="SMART" id="SM00478"/>
    </source>
</evidence>
<dbReference type="CDD" id="cd00056">
    <property type="entry name" value="ENDO3c"/>
    <property type="match status" value="1"/>
</dbReference>
<evidence type="ECO:0000259" key="8">
    <source>
        <dbReference type="SMART" id="SM00986"/>
    </source>
</evidence>
<dbReference type="SUPFAM" id="SSF48150">
    <property type="entry name" value="DNA-glycosylase"/>
    <property type="match status" value="1"/>
</dbReference>
<dbReference type="SMART" id="SM00478">
    <property type="entry name" value="ENDO3c"/>
    <property type="match status" value="1"/>
</dbReference>
<dbReference type="Gene3D" id="1.10.1670.10">
    <property type="entry name" value="Helix-hairpin-Helix base-excision DNA repair enzymes (C-terminal)"/>
    <property type="match status" value="1"/>
</dbReference>
<dbReference type="Gene3D" id="1.10.340.30">
    <property type="entry name" value="Hypothetical protein, domain 2"/>
    <property type="match status" value="1"/>
</dbReference>
<keyword evidence="3 5" id="KW-0378">Hydrolase</keyword>
<dbReference type="NCBIfam" id="NF003592">
    <property type="entry name" value="PRK05254.1-5"/>
    <property type="match status" value="1"/>
</dbReference>
<keyword evidence="5" id="KW-0496">Mitochondrion</keyword>
<keyword evidence="5" id="KW-0539">Nucleus</keyword>
<dbReference type="AlphaFoldDB" id="A0A8J2SRV3"/>
<organism evidence="9 10">
    <name type="scientific">Pelagomonas calceolata</name>
    <dbReference type="NCBI Taxonomy" id="35677"/>
    <lineage>
        <taxon>Eukaryota</taxon>
        <taxon>Sar</taxon>
        <taxon>Stramenopiles</taxon>
        <taxon>Ochrophyta</taxon>
        <taxon>Pelagophyceae</taxon>
        <taxon>Pelagomonadales</taxon>
        <taxon>Pelagomonadaceae</taxon>
        <taxon>Pelagomonas</taxon>
    </lineage>
</organism>
<gene>
    <name evidence="9" type="ORF">PECAL_5P02790</name>
</gene>
<dbReference type="HAMAP" id="MF_00148">
    <property type="entry name" value="UDG"/>
    <property type="match status" value="1"/>
</dbReference>
<dbReference type="SMART" id="SM00987">
    <property type="entry name" value="UreE_C"/>
    <property type="match status" value="1"/>
</dbReference>
<accession>A0A8J2SRV3</accession>
<comment type="subcellular location">
    <subcellularLocation>
        <location evidence="5">Mitochondrion</location>
    </subcellularLocation>
    <subcellularLocation>
        <location evidence="5">Nucleus</location>
    </subcellularLocation>
</comment>
<evidence type="ECO:0000313" key="9">
    <source>
        <dbReference type="EMBL" id="CAH0375740.1"/>
    </source>
</evidence>
<dbReference type="InterPro" id="IPR011257">
    <property type="entry name" value="DNA_glycosylase"/>
</dbReference>
<proteinExistence type="inferred from homology"/>
<dbReference type="InterPro" id="IPR002043">
    <property type="entry name" value="UDG_fam1"/>
</dbReference>
<dbReference type="Pfam" id="PF00730">
    <property type="entry name" value="HhH-GPD"/>
    <property type="match status" value="1"/>
</dbReference>
<feature type="region of interest" description="Disordered" evidence="6">
    <location>
        <begin position="136"/>
        <end position="155"/>
    </location>
</feature>
<feature type="active site" description="Proton acceptor" evidence="5">
    <location>
        <position position="102"/>
    </location>
</feature>
<dbReference type="InterPro" id="IPR023170">
    <property type="entry name" value="HhH_base_excis_C"/>
</dbReference>
<dbReference type="NCBIfam" id="NF003589">
    <property type="entry name" value="PRK05254.1-2"/>
    <property type="match status" value="1"/>
</dbReference>
<dbReference type="CDD" id="cd10027">
    <property type="entry name" value="UDG-F1-like"/>
    <property type="match status" value="1"/>
</dbReference>
<dbReference type="Proteomes" id="UP000789595">
    <property type="component" value="Unassembled WGS sequence"/>
</dbReference>
<keyword evidence="4 5" id="KW-0234">DNA repair</keyword>
<protein>
    <recommendedName>
        <fullName evidence="5">Uracil-DNA glycosylase</fullName>
        <shortName evidence="5">UDG</shortName>
        <ecNumber evidence="5">3.2.2.27</ecNumber>
    </recommendedName>
</protein>
<dbReference type="PANTHER" id="PTHR11264:SF0">
    <property type="entry name" value="URACIL-DNA GLYCOSYLASE"/>
    <property type="match status" value="1"/>
</dbReference>
<dbReference type="InterPro" id="IPR036895">
    <property type="entry name" value="Uracil-DNA_glycosylase-like_sf"/>
</dbReference>
<comment type="function">
    <text evidence="5">Excises uracil residues from the DNA which can arise as a result of misincorporation of dUMP residues by DNA polymerase or due to deamination of cytosine.</text>
</comment>
<evidence type="ECO:0000256" key="3">
    <source>
        <dbReference type="ARBA" id="ARBA00022801"/>
    </source>
</evidence>